<dbReference type="Pfam" id="PF13897">
    <property type="entry name" value="GOLD_2"/>
    <property type="match status" value="1"/>
</dbReference>
<dbReference type="SUPFAM" id="SSF51120">
    <property type="entry name" value="beta-Roll"/>
    <property type="match status" value="1"/>
</dbReference>
<evidence type="ECO:0000313" key="4">
    <source>
        <dbReference type="EMBL" id="CAJ0937153.1"/>
    </source>
</evidence>
<dbReference type="InterPro" id="IPR009038">
    <property type="entry name" value="GOLD_dom"/>
</dbReference>
<evidence type="ECO:0000259" key="3">
    <source>
        <dbReference type="PROSITE" id="PS50866"/>
    </source>
</evidence>
<protein>
    <recommendedName>
        <fullName evidence="3">GOLD domain-containing protein</fullName>
    </recommendedName>
</protein>
<dbReference type="PROSITE" id="PS50866">
    <property type="entry name" value="GOLD"/>
    <property type="match status" value="1"/>
</dbReference>
<dbReference type="PANTHER" id="PTHR22973">
    <property type="entry name" value="LD35087P"/>
    <property type="match status" value="1"/>
</dbReference>
<comment type="caution">
    <text evidence="4">The sequence shown here is derived from an EMBL/GenBank/DDBJ whole genome shotgun (WGS) entry which is preliminary data.</text>
</comment>
<feature type="non-terminal residue" evidence="4">
    <location>
        <position position="476"/>
    </location>
</feature>
<keyword evidence="1" id="KW-0007">Acetylation</keyword>
<sequence length="476" mass="50469">DGVTLKNRNLNETEPLLPTLQQATPLVSTQAESSQCENVKTSRPPEQPGEGEGAASTESPKDEPGDAITTSAVHTATTTSAGSTATGATLTSAGHDATTTSTGHDATTTSTGHDATTTSAGHDATTTSAGHDATTTNTGHYATTTSTGHDASTTSTGHDATTTSTGHDATTTSAGHDATTTSAGHDATTTSTGHDATTNSAGHDATTTSAGHDATTTSTGHNATTNSAGHDATMTNQTLVTTKTTTRMSTAELTKTALDKELEALLSLVSADPPPHDVLMIQSEYNGTTDIVKVDPRLEEPSVTEGKVPPHPLRPATTWTSANLREFKHRMANEKHGLLTVRRGEVMTVRVPTHPDGKRLCWEFATDDYDIGFGIYFDWTSVTSTAVTLQVSESSDEEEEEDAESPSGKEMWSGGSVYRLRSRYGEIMQVYRRDSHREVQAGNHEYPGEGVYLLKLDNSYSLLRNKTLYFHVYYSS</sequence>
<dbReference type="EMBL" id="CAUEEQ010013210">
    <property type="protein sequence ID" value="CAJ0937153.1"/>
    <property type="molecule type" value="Genomic_DNA"/>
</dbReference>
<feature type="non-terminal residue" evidence="4">
    <location>
        <position position="1"/>
    </location>
</feature>
<evidence type="ECO:0000256" key="2">
    <source>
        <dbReference type="SAM" id="MobiDB-lite"/>
    </source>
</evidence>
<evidence type="ECO:0000313" key="5">
    <source>
        <dbReference type="Proteomes" id="UP001176940"/>
    </source>
</evidence>
<feature type="domain" description="GOLD" evidence="3">
    <location>
        <begin position="325"/>
        <end position="474"/>
    </location>
</feature>
<feature type="region of interest" description="Disordered" evidence="2">
    <location>
        <begin position="390"/>
        <end position="412"/>
    </location>
</feature>
<dbReference type="InterPro" id="IPR036598">
    <property type="entry name" value="GOLD_dom_sf"/>
</dbReference>
<feature type="compositionally biased region" description="Polar residues" evidence="2">
    <location>
        <begin position="27"/>
        <end position="41"/>
    </location>
</feature>
<dbReference type="InterPro" id="IPR011049">
    <property type="entry name" value="Serralysin-like_metalloprot_C"/>
</dbReference>
<name>A0ABN9LFX7_9NEOB</name>
<feature type="compositionally biased region" description="Polar residues" evidence="2">
    <location>
        <begin position="1"/>
        <end position="12"/>
    </location>
</feature>
<organism evidence="4 5">
    <name type="scientific">Ranitomeya imitator</name>
    <name type="common">mimic poison frog</name>
    <dbReference type="NCBI Taxonomy" id="111125"/>
    <lineage>
        <taxon>Eukaryota</taxon>
        <taxon>Metazoa</taxon>
        <taxon>Chordata</taxon>
        <taxon>Craniata</taxon>
        <taxon>Vertebrata</taxon>
        <taxon>Euteleostomi</taxon>
        <taxon>Amphibia</taxon>
        <taxon>Batrachia</taxon>
        <taxon>Anura</taxon>
        <taxon>Neobatrachia</taxon>
        <taxon>Hyloidea</taxon>
        <taxon>Dendrobatidae</taxon>
        <taxon>Dendrobatinae</taxon>
        <taxon>Ranitomeya</taxon>
    </lineage>
</organism>
<gene>
    <name evidence="4" type="ORF">RIMI_LOCUS7086975</name>
</gene>
<dbReference type="Gene3D" id="2.60.120.680">
    <property type="entry name" value="GOLD domain"/>
    <property type="match status" value="1"/>
</dbReference>
<feature type="compositionally biased region" description="Acidic residues" evidence="2">
    <location>
        <begin position="394"/>
        <end position="404"/>
    </location>
</feature>
<reference evidence="4" key="1">
    <citation type="submission" date="2023-07" db="EMBL/GenBank/DDBJ databases">
        <authorList>
            <person name="Stuckert A."/>
        </authorList>
    </citation>
    <scope>NUCLEOTIDE SEQUENCE</scope>
</reference>
<dbReference type="Proteomes" id="UP001176940">
    <property type="component" value="Unassembled WGS sequence"/>
</dbReference>
<proteinExistence type="predicted"/>
<evidence type="ECO:0000256" key="1">
    <source>
        <dbReference type="ARBA" id="ARBA00022990"/>
    </source>
</evidence>
<feature type="region of interest" description="Disordered" evidence="2">
    <location>
        <begin position="1"/>
        <end position="232"/>
    </location>
</feature>
<dbReference type="SUPFAM" id="SSF101576">
    <property type="entry name" value="Supernatant protein factor (SPF), C-terminal domain"/>
    <property type="match status" value="1"/>
</dbReference>
<feature type="compositionally biased region" description="Low complexity" evidence="2">
    <location>
        <begin position="67"/>
        <end position="232"/>
    </location>
</feature>
<accession>A0ABN9LFX7</accession>
<dbReference type="InterPro" id="IPR052269">
    <property type="entry name" value="Golgi-PI4KB_interaction"/>
</dbReference>
<dbReference type="PANTHER" id="PTHR22973:SF3">
    <property type="entry name" value="PROTEIN TMED8"/>
    <property type="match status" value="1"/>
</dbReference>
<feature type="compositionally biased region" description="Low complexity" evidence="2">
    <location>
        <begin position="15"/>
        <end position="26"/>
    </location>
</feature>
<keyword evidence="5" id="KW-1185">Reference proteome</keyword>